<evidence type="ECO:0000256" key="1">
    <source>
        <dbReference type="ARBA" id="ARBA00004162"/>
    </source>
</evidence>
<dbReference type="EMBL" id="QWLV01000002">
    <property type="protein sequence ID" value="RHW18308.1"/>
    <property type="molecule type" value="Genomic_DNA"/>
</dbReference>
<dbReference type="Proteomes" id="UP000266693">
    <property type="component" value="Unassembled WGS sequence"/>
</dbReference>
<gene>
    <name evidence="9" type="ORF">D1610_07520</name>
</gene>
<evidence type="ECO:0000256" key="6">
    <source>
        <dbReference type="ARBA" id="ARBA00023136"/>
    </source>
</evidence>
<evidence type="ECO:0000256" key="4">
    <source>
        <dbReference type="ARBA" id="ARBA00022692"/>
    </source>
</evidence>
<accession>A0A396RPC4</accession>
<dbReference type="AlphaFoldDB" id="A0A396RPC4"/>
<keyword evidence="7" id="KW-0813">Transport</keyword>
<keyword evidence="3" id="KW-1003">Cell membrane</keyword>
<comment type="subcellular location">
    <subcellularLocation>
        <location evidence="1">Cell membrane</location>
        <topology evidence="1">Single-pass membrane protein</topology>
    </subcellularLocation>
    <subcellularLocation>
        <location evidence="7">Cell membrane</location>
        <topology evidence="7">Single-pass type II membrane protein</topology>
    </subcellularLocation>
</comment>
<dbReference type="RefSeq" id="WP_118863497.1">
    <property type="nucleotide sequence ID" value="NZ_QWLV01000002.1"/>
</dbReference>
<keyword evidence="7" id="KW-0653">Protein transport</keyword>
<dbReference type="Pfam" id="PF02472">
    <property type="entry name" value="ExbD"/>
    <property type="match status" value="1"/>
</dbReference>
<protein>
    <submittedName>
        <fullName evidence="9">Biopolymer transporter ExbD</fullName>
    </submittedName>
</protein>
<feature type="transmembrane region" description="Helical" evidence="8">
    <location>
        <begin position="21"/>
        <end position="40"/>
    </location>
</feature>
<evidence type="ECO:0000256" key="5">
    <source>
        <dbReference type="ARBA" id="ARBA00022989"/>
    </source>
</evidence>
<keyword evidence="6 8" id="KW-0472">Membrane</keyword>
<sequence length="137" mass="15057">MRRFVPAAREPQMFAEMNTTPLIDVMLVLLVMVIITIPIMNHEVPVELPQPAPGPIELRVTHRLEIAANGAVSLDGRPVADAALPARLAAIRDDPNAELTVRTDEAARYDRFAQTMAAIRRAGITRLGFVGHRAMLD</sequence>
<dbReference type="Gene3D" id="3.30.420.270">
    <property type="match status" value="1"/>
</dbReference>
<evidence type="ECO:0000256" key="7">
    <source>
        <dbReference type="RuleBase" id="RU003879"/>
    </source>
</evidence>
<dbReference type="PANTHER" id="PTHR30558:SF7">
    <property type="entry name" value="TOL-PAL SYSTEM PROTEIN TOLR"/>
    <property type="match status" value="1"/>
</dbReference>
<dbReference type="PANTHER" id="PTHR30558">
    <property type="entry name" value="EXBD MEMBRANE COMPONENT OF PMF-DRIVEN MACROMOLECULE IMPORT SYSTEM"/>
    <property type="match status" value="1"/>
</dbReference>
<keyword evidence="4 7" id="KW-0812">Transmembrane</keyword>
<evidence type="ECO:0000313" key="9">
    <source>
        <dbReference type="EMBL" id="RHW18308.1"/>
    </source>
</evidence>
<name>A0A396RPC4_9SPHN</name>
<comment type="similarity">
    <text evidence="2 7">Belongs to the ExbD/TolR family.</text>
</comment>
<dbReference type="GO" id="GO:0022857">
    <property type="term" value="F:transmembrane transporter activity"/>
    <property type="evidence" value="ECO:0007669"/>
    <property type="project" value="InterPro"/>
</dbReference>
<evidence type="ECO:0000256" key="2">
    <source>
        <dbReference type="ARBA" id="ARBA00005811"/>
    </source>
</evidence>
<evidence type="ECO:0000256" key="8">
    <source>
        <dbReference type="SAM" id="Phobius"/>
    </source>
</evidence>
<organism evidence="9 10">
    <name type="scientific">Sphingomonas gilva</name>
    <dbReference type="NCBI Taxonomy" id="2305907"/>
    <lineage>
        <taxon>Bacteria</taxon>
        <taxon>Pseudomonadati</taxon>
        <taxon>Pseudomonadota</taxon>
        <taxon>Alphaproteobacteria</taxon>
        <taxon>Sphingomonadales</taxon>
        <taxon>Sphingomonadaceae</taxon>
        <taxon>Sphingomonas</taxon>
    </lineage>
</organism>
<dbReference type="OrthoDB" id="7573672at2"/>
<keyword evidence="5 8" id="KW-1133">Transmembrane helix</keyword>
<proteinExistence type="inferred from homology"/>
<evidence type="ECO:0000256" key="3">
    <source>
        <dbReference type="ARBA" id="ARBA00022475"/>
    </source>
</evidence>
<reference evidence="9 10" key="1">
    <citation type="submission" date="2018-08" db="EMBL/GenBank/DDBJ databases">
        <title>The multiple taxonomic identification of Sphingomonas gilva.</title>
        <authorList>
            <person name="Zhu D."/>
            <person name="Zheng S."/>
        </authorList>
    </citation>
    <scope>NUCLEOTIDE SEQUENCE [LARGE SCALE GENOMIC DNA]</scope>
    <source>
        <strain evidence="9 10">ZDH117</strain>
    </source>
</reference>
<dbReference type="GO" id="GO:0015031">
    <property type="term" value="P:protein transport"/>
    <property type="evidence" value="ECO:0007669"/>
    <property type="project" value="UniProtKB-KW"/>
</dbReference>
<evidence type="ECO:0000313" key="10">
    <source>
        <dbReference type="Proteomes" id="UP000266693"/>
    </source>
</evidence>
<dbReference type="InterPro" id="IPR003400">
    <property type="entry name" value="ExbD"/>
</dbReference>
<comment type="caution">
    <text evidence="9">The sequence shown here is derived from an EMBL/GenBank/DDBJ whole genome shotgun (WGS) entry which is preliminary data.</text>
</comment>
<dbReference type="GO" id="GO:0005886">
    <property type="term" value="C:plasma membrane"/>
    <property type="evidence" value="ECO:0007669"/>
    <property type="project" value="UniProtKB-SubCell"/>
</dbReference>
<keyword evidence="10" id="KW-1185">Reference proteome</keyword>